<dbReference type="AlphaFoldDB" id="A0A0A9DPK9"/>
<sequence length="103" mass="11334">MNGSRSASVPATRPRYWKSTRMVCANWASFHPTCCKASVSSGCGGPTPVSRNDGGPPGRRARAWRRAGHCIPCLMPKSTTWTRRQPANASRMAWFAGKWANLR</sequence>
<name>A0A0A9DPK9_ARUDO</name>
<evidence type="ECO:0000256" key="1">
    <source>
        <dbReference type="SAM" id="MobiDB-lite"/>
    </source>
</evidence>
<dbReference type="EMBL" id="GBRH01210310">
    <property type="protein sequence ID" value="JAD87585.1"/>
    <property type="molecule type" value="Transcribed_RNA"/>
</dbReference>
<reference evidence="2" key="2">
    <citation type="journal article" date="2015" name="Data Brief">
        <title>Shoot transcriptome of the giant reed, Arundo donax.</title>
        <authorList>
            <person name="Barrero R.A."/>
            <person name="Guerrero F.D."/>
            <person name="Moolhuijzen P."/>
            <person name="Goolsby J.A."/>
            <person name="Tidwell J."/>
            <person name="Bellgard S.E."/>
            <person name="Bellgard M.I."/>
        </authorList>
    </citation>
    <scope>NUCLEOTIDE SEQUENCE</scope>
    <source>
        <tissue evidence="2">Shoot tissue taken approximately 20 cm above the soil surface</tissue>
    </source>
</reference>
<reference evidence="2" key="1">
    <citation type="submission" date="2014-09" db="EMBL/GenBank/DDBJ databases">
        <authorList>
            <person name="Magalhaes I.L.F."/>
            <person name="Oliveira U."/>
            <person name="Santos F.R."/>
            <person name="Vidigal T.H.D.A."/>
            <person name="Brescovit A.D."/>
            <person name="Santos A.J."/>
        </authorList>
    </citation>
    <scope>NUCLEOTIDE SEQUENCE</scope>
    <source>
        <tissue evidence="2">Shoot tissue taken approximately 20 cm above the soil surface</tissue>
    </source>
</reference>
<feature type="region of interest" description="Disordered" evidence="1">
    <location>
        <begin position="39"/>
        <end position="61"/>
    </location>
</feature>
<evidence type="ECO:0000313" key="2">
    <source>
        <dbReference type="EMBL" id="JAD87585.1"/>
    </source>
</evidence>
<proteinExistence type="predicted"/>
<organism evidence="2">
    <name type="scientific">Arundo donax</name>
    <name type="common">Giant reed</name>
    <name type="synonym">Donax arundinaceus</name>
    <dbReference type="NCBI Taxonomy" id="35708"/>
    <lineage>
        <taxon>Eukaryota</taxon>
        <taxon>Viridiplantae</taxon>
        <taxon>Streptophyta</taxon>
        <taxon>Embryophyta</taxon>
        <taxon>Tracheophyta</taxon>
        <taxon>Spermatophyta</taxon>
        <taxon>Magnoliopsida</taxon>
        <taxon>Liliopsida</taxon>
        <taxon>Poales</taxon>
        <taxon>Poaceae</taxon>
        <taxon>PACMAD clade</taxon>
        <taxon>Arundinoideae</taxon>
        <taxon>Arundineae</taxon>
        <taxon>Arundo</taxon>
    </lineage>
</organism>
<accession>A0A0A9DPK9</accession>
<protein>
    <submittedName>
        <fullName evidence="2">GRAS87</fullName>
    </submittedName>
</protein>